<dbReference type="EC" id="2.4.1.-" evidence="5"/>
<protein>
    <recommendedName>
        <fullName evidence="5">Glycosyltransferase</fullName>
        <ecNumber evidence="5">2.4.1.-</ecNumber>
    </recommendedName>
</protein>
<dbReference type="AlphaFoldDB" id="A0AA86S3H0"/>
<comment type="similarity">
    <text evidence="1 4">Belongs to the UDP-glycosyltransferase family.</text>
</comment>
<keyword evidence="2 4" id="KW-0328">Glycosyltransferase</keyword>
<evidence type="ECO:0000313" key="6">
    <source>
        <dbReference type="EMBL" id="CAJ1938041.1"/>
    </source>
</evidence>
<dbReference type="PANTHER" id="PTHR48046">
    <property type="entry name" value="UDP-GLYCOSYLTRANSFERASE 72E1"/>
    <property type="match status" value="1"/>
</dbReference>
<dbReference type="Gene3D" id="3.40.50.2000">
    <property type="entry name" value="Glycogen Phosphorylase B"/>
    <property type="match status" value="2"/>
</dbReference>
<dbReference type="GO" id="GO:0008194">
    <property type="term" value="F:UDP-glycosyltransferase activity"/>
    <property type="evidence" value="ECO:0007669"/>
    <property type="project" value="InterPro"/>
</dbReference>
<evidence type="ECO:0000256" key="5">
    <source>
        <dbReference type="RuleBase" id="RU362057"/>
    </source>
</evidence>
<evidence type="ECO:0000256" key="3">
    <source>
        <dbReference type="ARBA" id="ARBA00022679"/>
    </source>
</evidence>
<dbReference type="PROSITE" id="PS00375">
    <property type="entry name" value="UDPGT"/>
    <property type="match status" value="1"/>
</dbReference>
<gene>
    <name evidence="6" type="ORF">AYBTSS11_LOCUS8342</name>
</gene>
<evidence type="ECO:0000313" key="7">
    <source>
        <dbReference type="Proteomes" id="UP001189624"/>
    </source>
</evidence>
<keyword evidence="7" id="KW-1185">Reference proteome</keyword>
<dbReference type="Pfam" id="PF00201">
    <property type="entry name" value="UDPGT"/>
    <property type="match status" value="1"/>
</dbReference>
<dbReference type="Gramene" id="rna-AYBTSS11_LOCUS8342">
    <property type="protein sequence ID" value="CAJ1938041.1"/>
    <property type="gene ID" value="gene-AYBTSS11_LOCUS8342"/>
</dbReference>
<dbReference type="Proteomes" id="UP001189624">
    <property type="component" value="Chromosome 3"/>
</dbReference>
<reference evidence="6" key="1">
    <citation type="submission" date="2023-10" db="EMBL/GenBank/DDBJ databases">
        <authorList>
            <person name="Domelevo Entfellner J.-B."/>
        </authorList>
    </citation>
    <scope>NUCLEOTIDE SEQUENCE</scope>
</reference>
<sequence length="496" mass="54464">MATVAASTNAHIAVLPSPGIGHVTPLLELSKLLVTHHHCHVTFLNVTTESSAAQNNLLHSPNLPPNLHVIDLPPVDLSNIVNDQTTVLTRLCLNLRENLPSFNTILDQLSHKSQALIIDMFGTFVFDTIPQNIPVFTFFTASASLLAFSLFLPQLDRDVEGEFIDLPHPVQVPGCKPIQTEDLLDQVRNRKIDEYKWYLYHLSRVPMSAGILLNTWQDMEPVTLKALSEHPFYRKINTPPLYPIGPLIKETEPVTENEPECLAWLDKQPSGSVLFVTFGSGGVLSSEQQSELAWGLELSGVRFLWVVRVPNDANASAAFFKAGSDDANNAALRYLPEGFVERTRDRGLVVKSWAPQVAILRHAATGAFLSHCGWNSTLESVTHGVPLIAWPLYAEQRMNGTMVEEDAGVGVRVRSEGGVVGRGEIERVVSMMMEGEEGKEMKRRARELKESASMVLGEGGASFVTRAAMANACLFAGKNDCSQKPGEKLDKTAVKA</sequence>
<organism evidence="6 7">
    <name type="scientific">Sphenostylis stenocarpa</name>
    <dbReference type="NCBI Taxonomy" id="92480"/>
    <lineage>
        <taxon>Eukaryota</taxon>
        <taxon>Viridiplantae</taxon>
        <taxon>Streptophyta</taxon>
        <taxon>Embryophyta</taxon>
        <taxon>Tracheophyta</taxon>
        <taxon>Spermatophyta</taxon>
        <taxon>Magnoliopsida</taxon>
        <taxon>eudicotyledons</taxon>
        <taxon>Gunneridae</taxon>
        <taxon>Pentapetalae</taxon>
        <taxon>rosids</taxon>
        <taxon>fabids</taxon>
        <taxon>Fabales</taxon>
        <taxon>Fabaceae</taxon>
        <taxon>Papilionoideae</taxon>
        <taxon>50 kb inversion clade</taxon>
        <taxon>NPAAA clade</taxon>
        <taxon>indigoferoid/millettioid clade</taxon>
        <taxon>Phaseoleae</taxon>
        <taxon>Sphenostylis</taxon>
    </lineage>
</organism>
<proteinExistence type="inferred from homology"/>
<dbReference type="SUPFAM" id="SSF53756">
    <property type="entry name" value="UDP-Glycosyltransferase/glycogen phosphorylase"/>
    <property type="match status" value="1"/>
</dbReference>
<dbReference type="FunFam" id="3.40.50.2000:FF:000051">
    <property type="entry name" value="Glycosyltransferase"/>
    <property type="match status" value="1"/>
</dbReference>
<dbReference type="PANTHER" id="PTHR48046:SF4">
    <property type="entry name" value="GLYCOSYLTRANSFERASE"/>
    <property type="match status" value="1"/>
</dbReference>
<keyword evidence="3 4" id="KW-0808">Transferase</keyword>
<evidence type="ECO:0000256" key="4">
    <source>
        <dbReference type="RuleBase" id="RU003718"/>
    </source>
</evidence>
<dbReference type="InterPro" id="IPR002213">
    <property type="entry name" value="UDP_glucos_trans"/>
</dbReference>
<evidence type="ECO:0000256" key="2">
    <source>
        <dbReference type="ARBA" id="ARBA00022676"/>
    </source>
</evidence>
<dbReference type="InterPro" id="IPR035595">
    <property type="entry name" value="UDP_glycos_trans_CS"/>
</dbReference>
<name>A0AA86S3H0_9FABA</name>
<evidence type="ECO:0000256" key="1">
    <source>
        <dbReference type="ARBA" id="ARBA00009995"/>
    </source>
</evidence>
<dbReference type="EMBL" id="OY731400">
    <property type="protein sequence ID" value="CAJ1938041.1"/>
    <property type="molecule type" value="Genomic_DNA"/>
</dbReference>
<dbReference type="CDD" id="cd03784">
    <property type="entry name" value="GT1_Gtf-like"/>
    <property type="match status" value="1"/>
</dbReference>
<accession>A0AA86S3H0</accession>